<protein>
    <submittedName>
        <fullName evidence="1">Uncharacterized protein</fullName>
    </submittedName>
</protein>
<reference evidence="1 2" key="1">
    <citation type="submission" date="2024-03" db="EMBL/GenBank/DDBJ databases">
        <title>The Acrasis kona genome and developmental transcriptomes reveal deep origins of eukaryotic multicellular pathways.</title>
        <authorList>
            <person name="Sheikh S."/>
            <person name="Fu C.-J."/>
            <person name="Brown M.W."/>
            <person name="Baldauf S.L."/>
        </authorList>
    </citation>
    <scope>NUCLEOTIDE SEQUENCE [LARGE SCALE GENOMIC DNA]</scope>
    <source>
        <strain evidence="1 2">ATCC MYA-3509</strain>
    </source>
</reference>
<dbReference type="AlphaFoldDB" id="A0AAW2YN77"/>
<keyword evidence="2" id="KW-1185">Reference proteome</keyword>
<accession>A0AAW2YN77</accession>
<evidence type="ECO:0000313" key="1">
    <source>
        <dbReference type="EMBL" id="KAL0478555.1"/>
    </source>
</evidence>
<proteinExistence type="predicted"/>
<evidence type="ECO:0000313" key="2">
    <source>
        <dbReference type="Proteomes" id="UP001431209"/>
    </source>
</evidence>
<organism evidence="1 2">
    <name type="scientific">Acrasis kona</name>
    <dbReference type="NCBI Taxonomy" id="1008807"/>
    <lineage>
        <taxon>Eukaryota</taxon>
        <taxon>Discoba</taxon>
        <taxon>Heterolobosea</taxon>
        <taxon>Tetramitia</taxon>
        <taxon>Eutetramitia</taxon>
        <taxon>Acrasidae</taxon>
        <taxon>Acrasis</taxon>
    </lineage>
</organism>
<dbReference type="Proteomes" id="UP001431209">
    <property type="component" value="Unassembled WGS sequence"/>
</dbReference>
<name>A0AAW2YN77_9EUKA</name>
<dbReference type="EMBL" id="JAOPGA020000427">
    <property type="protein sequence ID" value="KAL0478555.1"/>
    <property type="molecule type" value="Genomic_DNA"/>
</dbReference>
<comment type="caution">
    <text evidence="1">The sequence shown here is derived from an EMBL/GenBank/DDBJ whole genome shotgun (WGS) entry which is preliminary data.</text>
</comment>
<sequence>MNKILAVTQDPNVHANPIILATFLTSIYDYKKMLVAKEGAKVLTRNKVLGKLYGERILEPVDRPDGKALLTRAYSLVEKHLDAKNPNLEMIITCLSIGIRMRYNRDVLSRSFQMFMNVLYKKITVYNKRKRKDPDAIFPIPKEIMCEAFTTAPHIGRYNEMVLIGSILETAYGEAPLYNIKYGNYPEGYTVPILEQLHDDASNNYSYDYSILYDMLNDPDNRDILEIQPHIAYFGDLIMDKYKVFNIKMKLIYDKEAFADSATNLYEESEMNSTMEGCINLEREFPPMTQWGDVMGWFNYHDGISLTGLSLPYPRDKLITKSMREVAFERIKNSIKEGAELEKEDVDENDLVELIVMKGKTVLDLDTERDLEEVAKRVTGYESIFIGKVVDDKESKEYFRQLKRTPTVHDSRYLVAFYEVEYRLQHKKGCLYTGRNIRTLTAYRDGEFDKDPVYRTRNEWSVEMHIELLPKEAGHVQGENYRRLMTYQGENASNESAHNK</sequence>
<gene>
    <name evidence="1" type="ORF">AKO1_008137</name>
</gene>